<evidence type="ECO:0000313" key="2">
    <source>
        <dbReference type="EMBL" id="SNY88225.1"/>
    </source>
</evidence>
<feature type="transmembrane region" description="Helical" evidence="1">
    <location>
        <begin position="38"/>
        <end position="55"/>
    </location>
</feature>
<evidence type="ECO:0000313" key="3">
    <source>
        <dbReference type="Proteomes" id="UP000219565"/>
    </source>
</evidence>
<accession>A0A285LTK9</accession>
<dbReference type="Proteomes" id="UP000219565">
    <property type="component" value="Unassembled WGS sequence"/>
</dbReference>
<feature type="transmembrane region" description="Helical" evidence="1">
    <location>
        <begin position="67"/>
        <end position="89"/>
    </location>
</feature>
<feature type="transmembrane region" description="Helical" evidence="1">
    <location>
        <begin position="110"/>
        <end position="130"/>
    </location>
</feature>
<feature type="transmembrane region" description="Helical" evidence="1">
    <location>
        <begin position="228"/>
        <end position="255"/>
    </location>
</feature>
<sequence length="282" mass="29391">MHDNGGVPMAFAAARTMLSTGFGVLTSHHALRAFPARSSVIAAVVMGVPMLLVGADVTDGTSATPWLLAGAAYLLTMVVTTFGNAALIAQTDIVLRGGYPSAAAGRRAARARWAAIILWALAAATVLPVLRLVEHDWRDMRAMRGRTRTAWADVANLALPKIVLEHRNPIDALRDSRAALERGWGADVASSARLGIVGYILVLVGIVLSVSVGAALGAQAQAGTGLPYGAAVGGWLGLSVFTTALIFVSAATAVYQTALYRYSVDGRTPPAFAADLTRSFQP</sequence>
<feature type="transmembrane region" description="Helical" evidence="1">
    <location>
        <begin position="196"/>
        <end position="216"/>
    </location>
</feature>
<dbReference type="InterPro" id="IPR046157">
    <property type="entry name" value="DUF6159"/>
</dbReference>
<dbReference type="Pfam" id="PF19656">
    <property type="entry name" value="DUF6159"/>
    <property type="match status" value="1"/>
</dbReference>
<dbReference type="STRING" id="1379680.GCA_001612615_04191"/>
<evidence type="ECO:0000256" key="1">
    <source>
        <dbReference type="SAM" id="Phobius"/>
    </source>
</evidence>
<proteinExistence type="predicted"/>
<keyword evidence="1" id="KW-1133">Transmembrane helix</keyword>
<dbReference type="EMBL" id="OBEG01000005">
    <property type="protein sequence ID" value="SNY88225.1"/>
    <property type="molecule type" value="Genomic_DNA"/>
</dbReference>
<name>A0A285LTK9_9NOCA</name>
<keyword evidence="1" id="KW-0472">Membrane</keyword>
<keyword evidence="1" id="KW-0812">Transmembrane</keyword>
<dbReference type="AlphaFoldDB" id="A0A285LTK9"/>
<gene>
    <name evidence="2" type="ORF">SAMN04244553_5189</name>
</gene>
<reference evidence="2 3" key="1">
    <citation type="submission" date="2017-09" db="EMBL/GenBank/DDBJ databases">
        <authorList>
            <person name="Ehlers B."/>
            <person name="Leendertz F.H."/>
        </authorList>
    </citation>
    <scope>NUCLEOTIDE SEQUENCE [LARGE SCALE GENOMIC DNA]</scope>
    <source>
        <strain evidence="2 3">DSM 45537</strain>
    </source>
</reference>
<keyword evidence="3" id="KW-1185">Reference proteome</keyword>
<organism evidence="2 3">
    <name type="scientific">Nocardia amikacinitolerans</name>
    <dbReference type="NCBI Taxonomy" id="756689"/>
    <lineage>
        <taxon>Bacteria</taxon>
        <taxon>Bacillati</taxon>
        <taxon>Actinomycetota</taxon>
        <taxon>Actinomycetes</taxon>
        <taxon>Mycobacteriales</taxon>
        <taxon>Nocardiaceae</taxon>
        <taxon>Nocardia</taxon>
    </lineage>
</organism>
<protein>
    <submittedName>
        <fullName evidence="2">Uncharacterized protein</fullName>
    </submittedName>
</protein>